<reference evidence="1 2" key="1">
    <citation type="submission" date="2022-02" db="EMBL/GenBank/DDBJ databases">
        <authorList>
            <person name="Min J."/>
        </authorList>
    </citation>
    <scope>NUCLEOTIDE SEQUENCE [LARGE SCALE GENOMIC DNA]</scope>
    <source>
        <strain evidence="1 2">GR10-1</strain>
    </source>
</reference>
<comment type="caution">
    <text evidence="1">The sequence shown here is derived from an EMBL/GenBank/DDBJ whole genome shotgun (WGS) entry which is preliminary data.</text>
</comment>
<protein>
    <submittedName>
        <fullName evidence="1">Ribosome-binding factor A</fullName>
    </submittedName>
</protein>
<dbReference type="InterPro" id="IPR015946">
    <property type="entry name" value="KH_dom-like_a/b"/>
</dbReference>
<evidence type="ECO:0000313" key="1">
    <source>
        <dbReference type="EMBL" id="MCH5596788.1"/>
    </source>
</evidence>
<sequence>MEESKRQKQVAGLLNEEMNAIFQRLGLGMMGGGMVSISGVKVTPDLLEARFYLSFFK</sequence>
<dbReference type="Proteomes" id="UP001202248">
    <property type="component" value="Unassembled WGS sequence"/>
</dbReference>
<evidence type="ECO:0000313" key="2">
    <source>
        <dbReference type="Proteomes" id="UP001202248"/>
    </source>
</evidence>
<proteinExistence type="predicted"/>
<dbReference type="RefSeq" id="WP_240826204.1">
    <property type="nucleotide sequence ID" value="NZ_JAKWBL010000001.1"/>
</dbReference>
<dbReference type="EMBL" id="JAKWBL010000001">
    <property type="protein sequence ID" value="MCH5596788.1"/>
    <property type="molecule type" value="Genomic_DNA"/>
</dbReference>
<name>A0ABS9SEL7_9BACT</name>
<accession>A0ABS9SEL7</accession>
<keyword evidence="2" id="KW-1185">Reference proteome</keyword>
<dbReference type="Gene3D" id="3.30.300.20">
    <property type="match status" value="1"/>
</dbReference>
<gene>
    <name evidence="1" type="ORF">MKP09_02045</name>
</gene>
<dbReference type="SUPFAM" id="SSF89919">
    <property type="entry name" value="Ribosome-binding factor A, RbfA"/>
    <property type="match status" value="1"/>
</dbReference>
<organism evidence="1 2">
    <name type="scientific">Niabella ginsengisoli</name>
    <dbReference type="NCBI Taxonomy" id="522298"/>
    <lineage>
        <taxon>Bacteria</taxon>
        <taxon>Pseudomonadati</taxon>
        <taxon>Bacteroidota</taxon>
        <taxon>Chitinophagia</taxon>
        <taxon>Chitinophagales</taxon>
        <taxon>Chitinophagaceae</taxon>
        <taxon>Niabella</taxon>
    </lineage>
</organism>
<dbReference type="InterPro" id="IPR023799">
    <property type="entry name" value="RbfA_dom_sf"/>
</dbReference>